<dbReference type="PANTHER" id="PTHR35404">
    <property type="entry name" value="TRANSPOSASE OF TN10"/>
    <property type="match status" value="1"/>
</dbReference>
<evidence type="ECO:0000256" key="1">
    <source>
        <dbReference type="SAM" id="Phobius"/>
    </source>
</evidence>
<dbReference type="InterPro" id="IPR047658">
    <property type="entry name" value="IS4-like_transpos"/>
</dbReference>
<dbReference type="AlphaFoldDB" id="A0A378I461"/>
<sequence>MLLRITLSQGQAMHVSKIVHQLLKATIHKTRITTLSILVEGVIDCKALKLTLLGRHIKIKGKECSGINRVDRFLGNPFYQTQSIAIYRAISHHAMSGLLTPLLIVDWSSIPGSHLTRAGEHCLLRASLAAQGRSITVYEEVHPKSKEGNTKVHQTFLSRLKSLVSVDSKPCIVTDAGFKNPWFKAVLALGWNYIGRLNGAVHYDDGTGFKPLSALFEHATSKPQAAGSVIVAKTNPLTTKIYLYKKPAKRRKHRGKTGKILTNKQSRKQAKSHSEPWILTSSLTGNHIEELIINYYKLRMTIEESFRDTKSQYYGLSLNENVTLNVKRYIVWLLLAALATFIAWIVGYTAEKLKLHYDFQANSYRHRRVLSFFFLGCQVIRKRIKFQINIEDIQRNNWGILMDRKR</sequence>
<keyword evidence="1" id="KW-0472">Membrane</keyword>
<keyword evidence="1" id="KW-1133">Transmembrane helix</keyword>
<evidence type="ECO:0000313" key="4">
    <source>
        <dbReference type="Proteomes" id="UP000254968"/>
    </source>
</evidence>
<evidence type="ECO:0000259" key="2">
    <source>
        <dbReference type="Pfam" id="PF01609"/>
    </source>
</evidence>
<accession>A0A378I461</accession>
<dbReference type="Pfam" id="PF01609">
    <property type="entry name" value="DDE_Tnp_1"/>
    <property type="match status" value="1"/>
</dbReference>
<gene>
    <name evidence="3" type="primary">tnpR</name>
    <name evidence="3" type="ORF">NCTC13315_02335</name>
</gene>
<dbReference type="EMBL" id="UGNV01000001">
    <property type="protein sequence ID" value="STX29783.1"/>
    <property type="molecule type" value="Genomic_DNA"/>
</dbReference>
<dbReference type="GO" id="GO:0004803">
    <property type="term" value="F:transposase activity"/>
    <property type="evidence" value="ECO:0007669"/>
    <property type="project" value="InterPro"/>
</dbReference>
<dbReference type="NCBIfam" id="NF033591">
    <property type="entry name" value="transpos_IS4_2"/>
    <property type="match status" value="1"/>
</dbReference>
<name>A0A378I461_9GAMM</name>
<reference evidence="3 4" key="1">
    <citation type="submission" date="2018-06" db="EMBL/GenBank/DDBJ databases">
        <authorList>
            <consortium name="Pathogen Informatics"/>
            <person name="Doyle S."/>
        </authorList>
    </citation>
    <scope>NUCLEOTIDE SEQUENCE [LARGE SCALE GENOMIC DNA]</scope>
    <source>
        <strain evidence="3 4">NCTC13315</strain>
    </source>
</reference>
<organism evidence="3 4">
    <name type="scientific">Legionella beliardensis</name>
    <dbReference type="NCBI Taxonomy" id="91822"/>
    <lineage>
        <taxon>Bacteria</taxon>
        <taxon>Pseudomonadati</taxon>
        <taxon>Pseudomonadota</taxon>
        <taxon>Gammaproteobacteria</taxon>
        <taxon>Legionellales</taxon>
        <taxon>Legionellaceae</taxon>
        <taxon>Legionella</taxon>
    </lineage>
</organism>
<dbReference type="GO" id="GO:0003677">
    <property type="term" value="F:DNA binding"/>
    <property type="evidence" value="ECO:0007669"/>
    <property type="project" value="InterPro"/>
</dbReference>
<dbReference type="RefSeq" id="WP_165482036.1">
    <property type="nucleotide sequence ID" value="NZ_UGNV01000001.1"/>
</dbReference>
<dbReference type="Proteomes" id="UP000254968">
    <property type="component" value="Unassembled WGS sequence"/>
</dbReference>
<dbReference type="InterPro" id="IPR002559">
    <property type="entry name" value="Transposase_11"/>
</dbReference>
<protein>
    <submittedName>
        <fullName evidence="3">Transposase</fullName>
    </submittedName>
</protein>
<feature type="transmembrane region" description="Helical" evidence="1">
    <location>
        <begin position="329"/>
        <end position="350"/>
    </location>
</feature>
<keyword evidence="4" id="KW-1185">Reference proteome</keyword>
<keyword evidence="1" id="KW-0812">Transmembrane</keyword>
<dbReference type="InterPro" id="IPR012337">
    <property type="entry name" value="RNaseH-like_sf"/>
</dbReference>
<feature type="domain" description="Transposase IS4-like" evidence="2">
    <location>
        <begin position="101"/>
        <end position="336"/>
    </location>
</feature>
<proteinExistence type="predicted"/>
<dbReference type="PANTHER" id="PTHR35404:SF8">
    <property type="entry name" value="TRANSPOSASE OF TN10"/>
    <property type="match status" value="1"/>
</dbReference>
<evidence type="ECO:0000313" key="3">
    <source>
        <dbReference type="EMBL" id="STX29783.1"/>
    </source>
</evidence>
<dbReference type="SUPFAM" id="SSF53098">
    <property type="entry name" value="Ribonuclease H-like"/>
    <property type="match status" value="1"/>
</dbReference>
<dbReference type="GO" id="GO:0006313">
    <property type="term" value="P:DNA transposition"/>
    <property type="evidence" value="ECO:0007669"/>
    <property type="project" value="InterPro"/>
</dbReference>